<comment type="caution">
    <text evidence="12">The sequence shown here is derived from an EMBL/GenBank/DDBJ whole genome shotgun (WGS) entry which is preliminary data.</text>
</comment>
<dbReference type="GO" id="GO:0003700">
    <property type="term" value="F:DNA-binding transcription factor activity"/>
    <property type="evidence" value="ECO:0007669"/>
    <property type="project" value="InterPro"/>
</dbReference>
<organism evidence="12 13">
    <name type="scientific">Trapa natans</name>
    <name type="common">Water chestnut</name>
    <dbReference type="NCBI Taxonomy" id="22666"/>
    <lineage>
        <taxon>Eukaryota</taxon>
        <taxon>Viridiplantae</taxon>
        <taxon>Streptophyta</taxon>
        <taxon>Embryophyta</taxon>
        <taxon>Tracheophyta</taxon>
        <taxon>Spermatophyta</taxon>
        <taxon>Magnoliopsida</taxon>
        <taxon>eudicotyledons</taxon>
        <taxon>Gunneridae</taxon>
        <taxon>Pentapetalae</taxon>
        <taxon>rosids</taxon>
        <taxon>malvids</taxon>
        <taxon>Myrtales</taxon>
        <taxon>Lythraceae</taxon>
        <taxon>Trapa</taxon>
    </lineage>
</organism>
<evidence type="ECO:0000256" key="1">
    <source>
        <dbReference type="ARBA" id="ARBA00004123"/>
    </source>
</evidence>
<dbReference type="InterPro" id="IPR003657">
    <property type="entry name" value="WRKY_dom"/>
</dbReference>
<dbReference type="SMART" id="SM00774">
    <property type="entry name" value="WRKY"/>
    <property type="match status" value="2"/>
</dbReference>
<feature type="compositionally biased region" description="Polar residues" evidence="10">
    <location>
        <begin position="443"/>
        <end position="453"/>
    </location>
</feature>
<name>A0AAN7R725_TRANT</name>
<keyword evidence="5" id="KW-0805">Transcription regulation</keyword>
<evidence type="ECO:0000256" key="9">
    <source>
        <dbReference type="ARBA" id="ARBA00061157"/>
    </source>
</evidence>
<comment type="subcellular location">
    <subcellularLocation>
        <location evidence="1">Nucleus</location>
    </subcellularLocation>
</comment>
<evidence type="ECO:0000256" key="8">
    <source>
        <dbReference type="ARBA" id="ARBA00023242"/>
    </source>
</evidence>
<dbReference type="GO" id="GO:0046872">
    <property type="term" value="F:metal ion binding"/>
    <property type="evidence" value="ECO:0007669"/>
    <property type="project" value="UniProtKB-KW"/>
</dbReference>
<feature type="compositionally biased region" description="Basic and acidic residues" evidence="10">
    <location>
        <begin position="393"/>
        <end position="420"/>
    </location>
</feature>
<dbReference type="InterPro" id="IPR036576">
    <property type="entry name" value="WRKY_dom_sf"/>
</dbReference>
<feature type="compositionally biased region" description="Basic and acidic residues" evidence="10">
    <location>
        <begin position="199"/>
        <end position="210"/>
    </location>
</feature>
<evidence type="ECO:0000256" key="3">
    <source>
        <dbReference type="ARBA" id="ARBA00022737"/>
    </source>
</evidence>
<dbReference type="FunFam" id="2.20.25.80:FF:000006">
    <property type="entry name" value="WRKY transcription factor"/>
    <property type="match status" value="1"/>
</dbReference>
<feature type="region of interest" description="Disordered" evidence="10">
    <location>
        <begin position="369"/>
        <end position="467"/>
    </location>
</feature>
<evidence type="ECO:0000256" key="5">
    <source>
        <dbReference type="ARBA" id="ARBA00023015"/>
    </source>
</evidence>
<dbReference type="GO" id="GO:0043565">
    <property type="term" value="F:sequence-specific DNA binding"/>
    <property type="evidence" value="ECO:0007669"/>
    <property type="project" value="InterPro"/>
</dbReference>
<feature type="compositionally biased region" description="Basic and acidic residues" evidence="10">
    <location>
        <begin position="251"/>
        <end position="261"/>
    </location>
</feature>
<reference evidence="12 13" key="1">
    <citation type="journal article" date="2023" name="Hortic Res">
        <title>Pangenome of water caltrop reveals structural variations and asymmetric subgenome divergence after allopolyploidization.</title>
        <authorList>
            <person name="Zhang X."/>
            <person name="Chen Y."/>
            <person name="Wang L."/>
            <person name="Yuan Y."/>
            <person name="Fang M."/>
            <person name="Shi L."/>
            <person name="Lu R."/>
            <person name="Comes H.P."/>
            <person name="Ma Y."/>
            <person name="Chen Y."/>
            <person name="Huang G."/>
            <person name="Zhou Y."/>
            <person name="Zheng Z."/>
            <person name="Qiu Y."/>
        </authorList>
    </citation>
    <scope>NUCLEOTIDE SEQUENCE [LARGE SCALE GENOMIC DNA]</scope>
    <source>
        <strain evidence="12">F231</strain>
    </source>
</reference>
<keyword evidence="7" id="KW-0804">Transcription</keyword>
<keyword evidence="3" id="KW-0677">Repeat</keyword>
<feature type="compositionally biased region" description="Basic and acidic residues" evidence="10">
    <location>
        <begin position="43"/>
        <end position="52"/>
    </location>
</feature>
<keyword evidence="2" id="KW-0479">Metal-binding</keyword>
<feature type="domain" description="WRKY" evidence="11">
    <location>
        <begin position="291"/>
        <end position="356"/>
    </location>
</feature>
<dbReference type="InterPro" id="IPR044810">
    <property type="entry name" value="WRKY_plant"/>
</dbReference>
<feature type="region of interest" description="Disordered" evidence="10">
    <location>
        <begin position="199"/>
        <end position="282"/>
    </location>
</feature>
<evidence type="ECO:0000313" key="13">
    <source>
        <dbReference type="Proteomes" id="UP001346149"/>
    </source>
</evidence>
<evidence type="ECO:0000256" key="6">
    <source>
        <dbReference type="ARBA" id="ARBA00023125"/>
    </source>
</evidence>
<evidence type="ECO:0000256" key="4">
    <source>
        <dbReference type="ARBA" id="ARBA00022833"/>
    </source>
</evidence>
<evidence type="ECO:0000313" key="12">
    <source>
        <dbReference type="EMBL" id="KAK4792092.1"/>
    </source>
</evidence>
<dbReference type="PROSITE" id="PS50811">
    <property type="entry name" value="WRKY"/>
    <property type="match status" value="2"/>
</dbReference>
<dbReference type="SUPFAM" id="SSF118290">
    <property type="entry name" value="WRKY DNA-binding domain"/>
    <property type="match status" value="2"/>
</dbReference>
<feature type="domain" description="WRKY" evidence="11">
    <location>
        <begin position="114"/>
        <end position="178"/>
    </location>
</feature>
<dbReference type="PANTHER" id="PTHR31221">
    <property type="entry name" value="WRKY TRANSCRIPTION FACTOR PROTEIN 1-RELATED"/>
    <property type="match status" value="1"/>
</dbReference>
<evidence type="ECO:0000256" key="2">
    <source>
        <dbReference type="ARBA" id="ARBA00022723"/>
    </source>
</evidence>
<accession>A0AAN7R725</accession>
<dbReference type="Gene3D" id="2.20.25.80">
    <property type="entry name" value="WRKY domain"/>
    <property type="match status" value="2"/>
</dbReference>
<sequence>MIVCTKESSPGPEPNSQSIISYHAEVSTDEAPPSENKQISTDDGAHTSESDHGGAAPSDAPTKTSKGSEKDSSLVQLGNGGKNNFISSEVALLPSPEEAISLAPSQIGSAHSGKAEKASEDGYNWRKYGQKNVKGNEFIRSYYKCTRSDCLVKKQVERSLDGQITGTVYFGQHNHSKPQGSVPVAIGLVVSIVEETKEKPSLTGVEDKPSKVGSQACQQAKTKETALSPMVISRTDVKRPALLSPSSGLRNDVENHDDPGPKRKKKENHSVDAASVDKATSESRFTIQTRSNVDIVNDGYRWRKYGQKLVKGNPNPRSYYRCSSPGCPAKKHVERASHDPRVVMTTYESQHDHDIPAARTVTRNPTGIISPRVVQNDGAGTKPEEGTALSSDAPKREECFKDPSECPMQKTEESKNKCDVIRSSAPDLGSKSGEQLKGEPSSPCKSHSGNDSVLESRLIEEQSNDKMTVKLEESKGVCLDTVGIKPNELQEVMSSAAIQS</sequence>
<dbReference type="PANTHER" id="PTHR31221:SF125">
    <property type="entry name" value="WRKY TRANSCRIPTION FACTOR 1"/>
    <property type="match status" value="1"/>
</dbReference>
<keyword evidence="4" id="KW-0862">Zinc</keyword>
<dbReference type="Proteomes" id="UP001346149">
    <property type="component" value="Unassembled WGS sequence"/>
</dbReference>
<comment type="similarity">
    <text evidence="9">Belongs to the WRKY group I family.</text>
</comment>
<protein>
    <recommendedName>
        <fullName evidence="11">WRKY domain-containing protein</fullName>
    </recommendedName>
</protein>
<proteinExistence type="inferred from homology"/>
<dbReference type="GO" id="GO:0005634">
    <property type="term" value="C:nucleus"/>
    <property type="evidence" value="ECO:0007669"/>
    <property type="project" value="UniProtKB-SubCell"/>
</dbReference>
<keyword evidence="6" id="KW-0238">DNA-binding</keyword>
<keyword evidence="13" id="KW-1185">Reference proteome</keyword>
<evidence type="ECO:0000259" key="11">
    <source>
        <dbReference type="PROSITE" id="PS50811"/>
    </source>
</evidence>
<dbReference type="FunFam" id="2.20.25.80:FF:000003">
    <property type="entry name" value="WRKY transcription factor 57"/>
    <property type="match status" value="1"/>
</dbReference>
<evidence type="ECO:0000256" key="10">
    <source>
        <dbReference type="SAM" id="MobiDB-lite"/>
    </source>
</evidence>
<feature type="region of interest" description="Disordered" evidence="10">
    <location>
        <begin position="1"/>
        <end position="80"/>
    </location>
</feature>
<dbReference type="EMBL" id="JAXQNO010000008">
    <property type="protein sequence ID" value="KAK4792092.1"/>
    <property type="molecule type" value="Genomic_DNA"/>
</dbReference>
<gene>
    <name evidence="12" type="ORF">SAY86_022527</name>
</gene>
<dbReference type="AlphaFoldDB" id="A0AAN7R725"/>
<dbReference type="Pfam" id="PF03106">
    <property type="entry name" value="WRKY"/>
    <property type="match status" value="2"/>
</dbReference>
<feature type="compositionally biased region" description="Basic and acidic residues" evidence="10">
    <location>
        <begin position="457"/>
        <end position="467"/>
    </location>
</feature>
<keyword evidence="8" id="KW-0539">Nucleus</keyword>
<evidence type="ECO:0000256" key="7">
    <source>
        <dbReference type="ARBA" id="ARBA00023163"/>
    </source>
</evidence>